<organism evidence="2">
    <name type="scientific">Collinsella aerofaciens</name>
    <dbReference type="NCBI Taxonomy" id="74426"/>
    <lineage>
        <taxon>Bacteria</taxon>
        <taxon>Bacillati</taxon>
        <taxon>Actinomycetota</taxon>
        <taxon>Coriobacteriia</taxon>
        <taxon>Coriobacteriales</taxon>
        <taxon>Coriobacteriaceae</taxon>
        <taxon>Collinsella</taxon>
    </lineage>
</organism>
<protein>
    <submittedName>
        <fullName evidence="2">Uncharacterized protein</fullName>
    </submittedName>
</protein>
<keyword evidence="1" id="KW-1133">Transmembrane helix</keyword>
<sequence length="90" mass="10490">MGFIDYMILSERFQGIRRDCVRPSLVDVVILIKSLAPIALAYLFEIKLLVAFAYPICCALFLYFYLKREEEVLATVFDESSARYSKRPLR</sequence>
<reference evidence="2" key="1">
    <citation type="submission" date="2019-11" db="EMBL/GenBank/DDBJ databases">
        <authorList>
            <person name="Feng L."/>
        </authorList>
    </citation>
    <scope>NUCLEOTIDE SEQUENCE</scope>
    <source>
        <strain evidence="2">CaerofaciensLFYP39</strain>
    </source>
</reference>
<feature type="transmembrane region" description="Helical" evidence="1">
    <location>
        <begin position="48"/>
        <end position="66"/>
    </location>
</feature>
<dbReference type="EMBL" id="CACRTW010000028">
    <property type="protein sequence ID" value="VYU18309.1"/>
    <property type="molecule type" value="Genomic_DNA"/>
</dbReference>
<dbReference type="RefSeq" id="WP_156599988.1">
    <property type="nucleotide sequence ID" value="NZ_CACRTW010000028.1"/>
</dbReference>
<accession>A0A6N3CU84</accession>
<keyword evidence="1" id="KW-0472">Membrane</keyword>
<proteinExistence type="predicted"/>
<evidence type="ECO:0000313" key="2">
    <source>
        <dbReference type="EMBL" id="VYU18309.1"/>
    </source>
</evidence>
<keyword evidence="1" id="KW-0812">Transmembrane</keyword>
<dbReference type="AlphaFoldDB" id="A0A6N3CU84"/>
<name>A0A6N3CU84_9ACTN</name>
<evidence type="ECO:0000256" key="1">
    <source>
        <dbReference type="SAM" id="Phobius"/>
    </source>
</evidence>
<gene>
    <name evidence="2" type="ORF">CALFYP39_01632</name>
</gene>
<feature type="transmembrane region" description="Helical" evidence="1">
    <location>
        <begin position="21"/>
        <end position="42"/>
    </location>
</feature>